<feature type="region of interest" description="Disordered" evidence="1">
    <location>
        <begin position="54"/>
        <end position="91"/>
    </location>
</feature>
<feature type="domain" description="No apical meristem-associated C-terminal" evidence="2">
    <location>
        <begin position="4"/>
        <end position="51"/>
    </location>
</feature>
<evidence type="ECO:0000313" key="3">
    <source>
        <dbReference type="EMBL" id="EFH55039.1"/>
    </source>
</evidence>
<protein>
    <recommendedName>
        <fullName evidence="2">No apical meristem-associated C-terminal domain-containing protein</fullName>
    </recommendedName>
</protein>
<dbReference type="AlphaFoldDB" id="D7LIV7"/>
<sequence length="91" mass="10485">MASEQRQQQLEIQSKNYALKELKEENKILLCDLNTMDPNVRGYFQAEQARILQKRSDQQKNQLAQPPSTSFGSFGQYFNDIGGPESNLPEY</sequence>
<evidence type="ECO:0000256" key="1">
    <source>
        <dbReference type="SAM" id="MobiDB-lite"/>
    </source>
</evidence>
<accession>D7LIV7</accession>
<proteinExistence type="predicted"/>
<dbReference type="Proteomes" id="UP000008694">
    <property type="component" value="Unassembled WGS sequence"/>
</dbReference>
<name>D7LIV7_ARALL</name>
<dbReference type="KEGG" id="aly:9316687"/>
<dbReference type="Gramene" id="scaffold_400545.1">
    <property type="protein sequence ID" value="scaffold_400545.1"/>
    <property type="gene ID" value="scaffold_400545.1"/>
</dbReference>
<dbReference type="HOGENOM" id="CLU_2430062_0_0_1"/>
<reference evidence="4" key="1">
    <citation type="journal article" date="2011" name="Nat. Genet.">
        <title>The Arabidopsis lyrata genome sequence and the basis of rapid genome size change.</title>
        <authorList>
            <person name="Hu T.T."/>
            <person name="Pattyn P."/>
            <person name="Bakker E.G."/>
            <person name="Cao J."/>
            <person name="Cheng J.-F."/>
            <person name="Clark R.M."/>
            <person name="Fahlgren N."/>
            <person name="Fawcett J.A."/>
            <person name="Grimwood J."/>
            <person name="Gundlach H."/>
            <person name="Haberer G."/>
            <person name="Hollister J.D."/>
            <person name="Ossowski S."/>
            <person name="Ottilar R.P."/>
            <person name="Salamov A.A."/>
            <person name="Schneeberger K."/>
            <person name="Spannagl M."/>
            <person name="Wang X."/>
            <person name="Yang L."/>
            <person name="Nasrallah M.E."/>
            <person name="Bergelson J."/>
            <person name="Carrington J.C."/>
            <person name="Gaut B.S."/>
            <person name="Schmutz J."/>
            <person name="Mayer K.F.X."/>
            <person name="Van de Peer Y."/>
            <person name="Grigoriev I.V."/>
            <person name="Nordborg M."/>
            <person name="Weigel D."/>
            <person name="Guo Y.-L."/>
        </authorList>
    </citation>
    <scope>NUCLEOTIDE SEQUENCE [LARGE SCALE GENOMIC DNA]</scope>
    <source>
        <strain evidence="4">cv. MN47</strain>
    </source>
</reference>
<evidence type="ECO:0000259" key="2">
    <source>
        <dbReference type="Pfam" id="PF14303"/>
    </source>
</evidence>
<evidence type="ECO:0000313" key="4">
    <source>
        <dbReference type="Proteomes" id="UP000008694"/>
    </source>
</evidence>
<gene>
    <name evidence="3" type="ORF">ARALYDRAFT_901044</name>
</gene>
<organism evidence="4">
    <name type="scientific">Arabidopsis lyrata subsp. lyrata</name>
    <name type="common">Lyre-leaved rock-cress</name>
    <dbReference type="NCBI Taxonomy" id="81972"/>
    <lineage>
        <taxon>Eukaryota</taxon>
        <taxon>Viridiplantae</taxon>
        <taxon>Streptophyta</taxon>
        <taxon>Embryophyta</taxon>
        <taxon>Tracheophyta</taxon>
        <taxon>Spermatophyta</taxon>
        <taxon>Magnoliopsida</taxon>
        <taxon>eudicotyledons</taxon>
        <taxon>Gunneridae</taxon>
        <taxon>Pentapetalae</taxon>
        <taxon>rosids</taxon>
        <taxon>malvids</taxon>
        <taxon>Brassicales</taxon>
        <taxon>Brassicaceae</taxon>
        <taxon>Camelineae</taxon>
        <taxon>Arabidopsis</taxon>
    </lineage>
</organism>
<dbReference type="EMBL" id="GL348716">
    <property type="protein sequence ID" value="EFH55039.1"/>
    <property type="molecule type" value="Genomic_DNA"/>
</dbReference>
<keyword evidence="4" id="KW-1185">Reference proteome</keyword>
<feature type="compositionally biased region" description="Polar residues" evidence="1">
    <location>
        <begin position="59"/>
        <end position="73"/>
    </location>
</feature>
<dbReference type="Pfam" id="PF14303">
    <property type="entry name" value="NAM-associated"/>
    <property type="match status" value="1"/>
</dbReference>
<dbReference type="OrthoDB" id="1110335at2759"/>
<dbReference type="InterPro" id="IPR029466">
    <property type="entry name" value="NAM-associated_C"/>
</dbReference>